<dbReference type="GeneID" id="123149446"/>
<evidence type="ECO:0000313" key="3">
    <source>
        <dbReference type="EnsemblPlants" id="TraesCS7A02G505800.1"/>
    </source>
</evidence>
<dbReference type="RefSeq" id="XP_044425036.1">
    <property type="nucleotide sequence ID" value="XM_044569101.1"/>
</dbReference>
<name>A0A3B6RRL5_WHEAT</name>
<proteinExistence type="predicted"/>
<dbReference type="OrthoDB" id="1898570at2759"/>
<dbReference type="EnsemblPlants" id="TraesCS7A02G505800.1">
    <property type="protein sequence ID" value="TraesCS7A02G505800.1"/>
    <property type="gene ID" value="TraesCS7A02G505800"/>
</dbReference>
<dbReference type="Pfam" id="PF10440">
    <property type="entry name" value="WIYLD"/>
    <property type="match status" value="1"/>
</dbReference>
<dbReference type="InterPro" id="IPR043017">
    <property type="entry name" value="WIYLD_dom_sf"/>
</dbReference>
<dbReference type="Gramene" id="TraesLDM7A03G04017600.1">
    <property type="protein sequence ID" value="TraesLDM7A03G04017600.1"/>
    <property type="gene ID" value="TraesLDM7A03G04017600"/>
</dbReference>
<dbReference type="Gramene" id="TraesSYM7A03G03969300.1">
    <property type="protein sequence ID" value="TraesSYM7A03G03969300.1"/>
    <property type="gene ID" value="TraesSYM7A03G03969300"/>
</dbReference>
<feature type="compositionally biased region" description="Acidic residues" evidence="1">
    <location>
        <begin position="83"/>
        <end position="103"/>
    </location>
</feature>
<dbReference type="PANTHER" id="PTHR34271:SF1">
    <property type="entry name" value="NUCLEOLAR HISTONE METHYLTRANSFERASE-RELATED PROTEIN"/>
    <property type="match status" value="1"/>
</dbReference>
<feature type="region of interest" description="Disordered" evidence="1">
    <location>
        <begin position="69"/>
        <end position="116"/>
    </location>
</feature>
<dbReference type="InterPro" id="IPR018848">
    <property type="entry name" value="WIYLD_domain"/>
</dbReference>
<dbReference type="Gramene" id="TraesSTA7A03G04010640.1">
    <property type="protein sequence ID" value="TraesSTA7A03G04010640.1"/>
    <property type="gene ID" value="TraesSTA7A03G04010640"/>
</dbReference>
<accession>A0A3B6RRL5</accession>
<keyword evidence="4" id="KW-1185">Reference proteome</keyword>
<feature type="compositionally biased region" description="Pro residues" evidence="1">
    <location>
        <begin position="150"/>
        <end position="159"/>
    </location>
</feature>
<dbReference type="PaxDb" id="4565-Traes_7AL_711786A25.1"/>
<reference evidence="3" key="2">
    <citation type="submission" date="2018-10" db="UniProtKB">
        <authorList>
            <consortium name="EnsemblPlants"/>
        </authorList>
    </citation>
    <scope>IDENTIFICATION</scope>
</reference>
<dbReference type="Proteomes" id="UP000019116">
    <property type="component" value="Chromosome 7A"/>
</dbReference>
<dbReference type="Gramene" id="TraesCS7A02G505800.1">
    <property type="protein sequence ID" value="TraesCS7A02G505800.1"/>
    <property type="gene ID" value="TraesCS7A02G505800"/>
</dbReference>
<evidence type="ECO:0000256" key="1">
    <source>
        <dbReference type="SAM" id="MobiDB-lite"/>
    </source>
</evidence>
<evidence type="ECO:0000259" key="2">
    <source>
        <dbReference type="Pfam" id="PF10440"/>
    </source>
</evidence>
<dbReference type="OMA" id="LEHHDQQ"/>
<feature type="region of interest" description="Disordered" evidence="1">
    <location>
        <begin position="150"/>
        <end position="173"/>
    </location>
</feature>
<dbReference type="Gene3D" id="1.10.8.850">
    <property type="entry name" value="Histone-lysine N methyltransferase , C-terminal domain-like"/>
    <property type="match status" value="1"/>
</dbReference>
<dbReference type="PANTHER" id="PTHR34271">
    <property type="entry name" value="NUCLEOLAR HISTONE METHYLTRANSFERASE-RELATED PROTEIN"/>
    <property type="match status" value="1"/>
</dbReference>
<dbReference type="Gramene" id="TraesLAC7A03G03968590.1">
    <property type="protein sequence ID" value="TraesLAC7A03G03968590.1"/>
    <property type="gene ID" value="TraesLAC7A03G03968590"/>
</dbReference>
<dbReference type="AlphaFoldDB" id="A0A3B6RRL5"/>
<dbReference type="Gramene" id="TraesCS7A03G1227400.1">
    <property type="protein sequence ID" value="TraesCS7A03G1227400.1.CDS"/>
    <property type="gene ID" value="TraesCS7A03G1227400"/>
</dbReference>
<dbReference type="KEGG" id="taes:123149446"/>
<organism evidence="3">
    <name type="scientific">Triticum aestivum</name>
    <name type="common">Wheat</name>
    <dbReference type="NCBI Taxonomy" id="4565"/>
    <lineage>
        <taxon>Eukaryota</taxon>
        <taxon>Viridiplantae</taxon>
        <taxon>Streptophyta</taxon>
        <taxon>Embryophyta</taxon>
        <taxon>Tracheophyta</taxon>
        <taxon>Spermatophyta</taxon>
        <taxon>Magnoliopsida</taxon>
        <taxon>Liliopsida</taxon>
        <taxon>Poales</taxon>
        <taxon>Poaceae</taxon>
        <taxon>BOP clade</taxon>
        <taxon>Pooideae</taxon>
        <taxon>Triticodae</taxon>
        <taxon>Triticeae</taxon>
        <taxon>Triticinae</taxon>
        <taxon>Triticum</taxon>
    </lineage>
</organism>
<dbReference type="Gramene" id="TraesMAC7A03G04012880.1">
    <property type="protein sequence ID" value="TraesMAC7A03G04012880.1"/>
    <property type="gene ID" value="TraesMAC7A03G04012880"/>
</dbReference>
<feature type="compositionally biased region" description="Low complexity" evidence="1">
    <location>
        <begin position="72"/>
        <end position="82"/>
    </location>
</feature>
<sequence length="200" mass="22244">MSRRRPRGGTQRMDAAIDHFAIMGYRKADVRSVVNRLLRDVYGRDGWPFLEDSCYSVVQDALFEMQEEQDKLQLQAVQQPQQEDGDTDGDDGGGGDDDDDEAQQQEAAMMEPPSENAMPIVMVDTEAQPSETVLAVEQTGEVIPMIMDPPAPTAGPPHPASTGTGRTRRPCYGWISESESDSDYEEYLARRQKQVHVPAK</sequence>
<gene>
    <name evidence="3" type="primary">LOC123149446</name>
</gene>
<evidence type="ECO:0000313" key="4">
    <source>
        <dbReference type="Proteomes" id="UP000019116"/>
    </source>
</evidence>
<feature type="domain" description="WIYLD" evidence="2">
    <location>
        <begin position="8"/>
        <end position="68"/>
    </location>
</feature>
<protein>
    <recommendedName>
        <fullName evidence="2">WIYLD domain-containing protein</fullName>
    </recommendedName>
</protein>
<reference evidence="3" key="1">
    <citation type="submission" date="2018-08" db="EMBL/GenBank/DDBJ databases">
        <authorList>
            <person name="Rossello M."/>
        </authorList>
    </citation>
    <scope>NUCLEOTIDE SEQUENCE [LARGE SCALE GENOMIC DNA]</scope>
    <source>
        <strain evidence="3">cv. Chinese Spring</strain>
    </source>
</reference>